<evidence type="ECO:0008006" key="5">
    <source>
        <dbReference type="Google" id="ProtNLM"/>
    </source>
</evidence>
<proteinExistence type="predicted"/>
<dbReference type="Proteomes" id="UP000236151">
    <property type="component" value="Unassembled WGS sequence"/>
</dbReference>
<evidence type="ECO:0000313" key="4">
    <source>
        <dbReference type="Proteomes" id="UP000236151"/>
    </source>
</evidence>
<accession>A0A2K2FBR0</accession>
<dbReference type="AlphaFoldDB" id="A0A2K2FBR0"/>
<feature type="signal peptide" evidence="2">
    <location>
        <begin position="1"/>
        <end position="26"/>
    </location>
</feature>
<comment type="caution">
    <text evidence="3">The sequence shown here is derived from an EMBL/GenBank/DDBJ whole genome shotgun (WGS) entry which is preliminary data.</text>
</comment>
<feature type="chain" id="PRO_5014433884" description="SLH domain-containing protein" evidence="2">
    <location>
        <begin position="27"/>
        <end position="951"/>
    </location>
</feature>
<name>A0A2K2FBR0_9CLOT</name>
<dbReference type="RefSeq" id="WP_103082671.1">
    <property type="nucleotide sequence ID" value="NZ_CP021850.1"/>
</dbReference>
<evidence type="ECO:0000256" key="2">
    <source>
        <dbReference type="SAM" id="SignalP"/>
    </source>
</evidence>
<gene>
    <name evidence="3" type="ORF">CDQ84_15630</name>
</gene>
<dbReference type="Gene3D" id="2.60.40.1220">
    <property type="match status" value="1"/>
</dbReference>
<dbReference type="OrthoDB" id="9777383at2"/>
<reference evidence="3 4" key="1">
    <citation type="submission" date="2017-06" db="EMBL/GenBank/DDBJ databases">
        <title>Investigating the central metabolism of Clostridium thermosuccinogenes.</title>
        <authorList>
            <person name="Koendjbiharie J.G."/>
            <person name="van Kranenburg R."/>
        </authorList>
    </citation>
    <scope>NUCLEOTIDE SEQUENCE [LARGE SCALE GENOMIC DNA]</scope>
    <source>
        <strain evidence="3 4">DSM 5806</strain>
    </source>
</reference>
<dbReference type="KEGG" id="cthd:CDO33_19910"/>
<keyword evidence="1 2" id="KW-0732">Signal</keyword>
<evidence type="ECO:0000313" key="3">
    <source>
        <dbReference type="EMBL" id="PNT96220.1"/>
    </source>
</evidence>
<dbReference type="EMBL" id="NIOJ01000052">
    <property type="protein sequence ID" value="PNT96220.1"/>
    <property type="molecule type" value="Genomic_DNA"/>
</dbReference>
<keyword evidence="4" id="KW-1185">Reference proteome</keyword>
<protein>
    <recommendedName>
        <fullName evidence="5">SLH domain-containing protein</fullName>
    </recommendedName>
</protein>
<organism evidence="3 4">
    <name type="scientific">Clostridium thermosuccinogenes</name>
    <dbReference type="NCBI Taxonomy" id="84032"/>
    <lineage>
        <taxon>Bacteria</taxon>
        <taxon>Bacillati</taxon>
        <taxon>Bacillota</taxon>
        <taxon>Clostridia</taxon>
        <taxon>Eubacteriales</taxon>
        <taxon>Clostridiaceae</taxon>
        <taxon>Clostridium</taxon>
    </lineage>
</organism>
<dbReference type="InterPro" id="IPR014755">
    <property type="entry name" value="Cu-Rt/internalin_Ig-like"/>
</dbReference>
<evidence type="ECO:0000256" key="1">
    <source>
        <dbReference type="ARBA" id="ARBA00022729"/>
    </source>
</evidence>
<sequence>MRNLKRFLAVLVVVAVMATSMIPAFAADAELSPIEVVTGLGIVEGAGNGVDDEYLAADTTKIQAAVILLKALGLYEEAIDFDGEENFADADEVTWAAGRRILAYLKAHPELGWVGNPDGTFDAYAVIEPAQLYKVMLELLGYEQNVDFKWSEVLEKAVEFGMAGEYVDGEGVTNEDMIGIIYEALYTPVKGGTEEDVLLVYLAEINEAIKEKAIELGLIVVEEEPGELTATVAATGAKKLTVTFNQPVDSSKAVFTVKRGAVKPSVKSITFSEDKTSAVIEFNVNLADGDYTVEIAGLTEEAIVLTTKVEAAKLTTIEFRSDIAVISDVYASKSVKVGVVGKNQYGEEVPGFNPAVFASKGTGSVASGVLTLTVTSGSYTVGEKIVVTLVDSTTNTTKTETLTVAQAAQVSSVTVGELKTDDKDLAAKPINVSNLNSNLSKYYIPVEIKDQYGNVLKKAELAGVDIISSNTEIINPKGFKDLDNGTTVIELQATTSSAKAGTVVLTVVASGTGKTGNTTITVLEDAKIDTVVLSAPETELKIGKAAVLPITVIDTYGNEVALKDITFTAKDGETISSTTELKLNGNTKLSVTGAKLAVKTNYITGVTTVEITPDPGSKNIIVTVTTATAKFQSLTLVAVDAPVPTSIKGMKSDFVTMLADVDTMKTEFYSKVELLDQYGDTFEDTMPTGYSYIVTPKDTPAYTTYVSGYVYAQGEDKVGTDVYVVKLMKDSTVLDEMEVAVTVVDKEKITAFGIDDLNKFYTGDTTGTYTQTVKIHGLVDGKKVAVPQDMIKLVTANNGLPIETNGEFTATTDVDTDGKDINATITVWVEAGSNTYTLTKDVVYSSAAPKASSLVIKKGGDEVTNAVEVTLASGNLFTGIDGLKVEAKDQYGHTKTTDAKFAITNNETGLTLSVNDSGDLTVSTGTVDPGKSFTLTVFMDGLYKSVKVYVK</sequence>